<keyword evidence="2" id="KW-0472">Membrane</keyword>
<feature type="compositionally biased region" description="Basic and acidic residues" evidence="1">
    <location>
        <begin position="104"/>
        <end position="133"/>
    </location>
</feature>
<protein>
    <recommendedName>
        <fullName evidence="8">Protein YTP1-like C-terminal domain-containing protein</fullName>
    </recommendedName>
</protein>
<evidence type="ECO:0000256" key="3">
    <source>
        <dbReference type="SAM" id="SignalP"/>
    </source>
</evidence>
<feature type="domain" description="Protein YTP1-like C-terminal" evidence="5">
    <location>
        <begin position="400"/>
        <end position="678"/>
    </location>
</feature>
<feature type="transmembrane region" description="Helical" evidence="2">
    <location>
        <begin position="200"/>
        <end position="221"/>
    </location>
</feature>
<feature type="transmembrane region" description="Helical" evidence="2">
    <location>
        <begin position="463"/>
        <end position="481"/>
    </location>
</feature>
<keyword evidence="2" id="KW-0812">Transmembrane</keyword>
<feature type="transmembrane region" description="Helical" evidence="2">
    <location>
        <begin position="618"/>
        <end position="635"/>
    </location>
</feature>
<keyword evidence="3" id="KW-0732">Signal</keyword>
<keyword evidence="7" id="KW-1185">Reference proteome</keyword>
<dbReference type="Pfam" id="PF10355">
    <property type="entry name" value="Ytp1"/>
    <property type="match status" value="1"/>
</dbReference>
<feature type="transmembrane region" description="Helical" evidence="2">
    <location>
        <begin position="655"/>
        <end position="677"/>
    </location>
</feature>
<evidence type="ECO:0000313" key="7">
    <source>
        <dbReference type="Proteomes" id="UP000237144"/>
    </source>
</evidence>
<gene>
    <name evidence="6" type="ORF">BMF94_2303</name>
</gene>
<feature type="domain" description="DUF2427" evidence="4">
    <location>
        <begin position="161"/>
        <end position="220"/>
    </location>
</feature>
<feature type="transmembrane region" description="Helical" evidence="2">
    <location>
        <begin position="552"/>
        <end position="572"/>
    </location>
</feature>
<feature type="region of interest" description="Disordered" evidence="1">
    <location>
        <begin position="306"/>
        <end position="348"/>
    </location>
</feature>
<accession>A0A2S5BCQ3</accession>
<proteinExistence type="predicted"/>
<feature type="chain" id="PRO_5015695572" description="Protein YTP1-like C-terminal domain-containing protein" evidence="3">
    <location>
        <begin position="26"/>
        <end position="699"/>
    </location>
</feature>
<dbReference type="OrthoDB" id="4005299at2759"/>
<organism evidence="6 7">
    <name type="scientific">Rhodotorula taiwanensis</name>
    <dbReference type="NCBI Taxonomy" id="741276"/>
    <lineage>
        <taxon>Eukaryota</taxon>
        <taxon>Fungi</taxon>
        <taxon>Dikarya</taxon>
        <taxon>Basidiomycota</taxon>
        <taxon>Pucciniomycotina</taxon>
        <taxon>Microbotryomycetes</taxon>
        <taxon>Sporidiobolales</taxon>
        <taxon>Sporidiobolaceae</taxon>
        <taxon>Rhodotorula</taxon>
    </lineage>
</organism>
<evidence type="ECO:0000259" key="5">
    <source>
        <dbReference type="Pfam" id="PF10355"/>
    </source>
</evidence>
<dbReference type="InterPro" id="IPR018827">
    <property type="entry name" value="YTP1_C"/>
</dbReference>
<comment type="caution">
    <text evidence="6">The sequence shown here is derived from an EMBL/GenBank/DDBJ whole genome shotgun (WGS) entry which is preliminary data.</text>
</comment>
<name>A0A2S5BCQ3_9BASI</name>
<keyword evidence="2" id="KW-1133">Transmembrane helix</keyword>
<dbReference type="PANTHER" id="PTHR31685">
    <property type="entry name" value="INTEGRAL MEMBRANE PROTEIN (AFU_ORTHOLOGUE AFUA_6G12730)-RELATED"/>
    <property type="match status" value="1"/>
</dbReference>
<evidence type="ECO:0000256" key="2">
    <source>
        <dbReference type="SAM" id="Phobius"/>
    </source>
</evidence>
<sequence length="699" mass="75767">MCSRKTFATLLSFSISALSILSAGAAPSPSFAPAVRTRSTPFTPELKLITRHGHHHDPPDPNGVAEETDKLAEVGWHVTPPSETFVSEEIDDDDAGSKSAHMLQQHESHHLEQQEEAKGVVGHSHDGGHDHHYSHAPPLLVLNESLILLTHAPDPPSYWDFDQGENGKGWLLYVHIALMTLGFFGLLPLAIFLKAGRSPLHVVAQAGFLVSSLSGLVFGQARCRTSVRTLLPAADHLDFVQLYNGVTPNMYEGSSHGAWGWFTMLLTFALNAVDVARFFLRFTRWGKTGGLPSSSGLQQAVKNAGMDETTPFRLGGDDDDEEDEVDRMVASPSTSSLEQPISPSYSRNNSLALSDAETVVQRDESSWSGEQASPAPARRGPLKWAALALDAAERSLILLAYVEVCSGVAVWTGTCRGNYLNGCLAHIIKGSIFLWYGLLTFARYCGAFSSLGWAWNRHPSKTGSIWTAEFVESLVIFVYGSTNTWMERMGKSGSPYSVKDVQHISIAIMFWAAGAIGMLLESRTIRAWLSAPAAQTSGRPLGSISPPASAGFSFNPFPALCIGVTGVAMAAHHQTYQFQVDIHALWGNLLGGFAAFRFLTYFFLFLRPPSSILPSRPPTEALASLALTCGGVVFISSVEQVTFAAMRHGADDVMAFLNIAVALVCAWFFWTACLFALKGWALARSSRSSSPTSKFVDSP</sequence>
<feature type="transmembrane region" description="Helical" evidence="2">
    <location>
        <begin position="170"/>
        <end position="193"/>
    </location>
</feature>
<dbReference type="InterPro" id="IPR018825">
    <property type="entry name" value="DUF2427"/>
</dbReference>
<feature type="transmembrane region" description="Helical" evidence="2">
    <location>
        <begin position="258"/>
        <end position="280"/>
    </location>
</feature>
<dbReference type="AlphaFoldDB" id="A0A2S5BCQ3"/>
<dbReference type="Pfam" id="PF10348">
    <property type="entry name" value="DUF2427"/>
    <property type="match status" value="1"/>
</dbReference>
<feature type="region of interest" description="Disordered" evidence="1">
    <location>
        <begin position="88"/>
        <end position="134"/>
    </location>
</feature>
<evidence type="ECO:0000259" key="4">
    <source>
        <dbReference type="Pfam" id="PF10348"/>
    </source>
</evidence>
<evidence type="ECO:0008006" key="8">
    <source>
        <dbReference type="Google" id="ProtNLM"/>
    </source>
</evidence>
<dbReference type="STRING" id="741276.A0A2S5BCQ3"/>
<evidence type="ECO:0000313" key="6">
    <source>
        <dbReference type="EMBL" id="POY74542.1"/>
    </source>
</evidence>
<evidence type="ECO:0000256" key="1">
    <source>
        <dbReference type="SAM" id="MobiDB-lite"/>
    </source>
</evidence>
<dbReference type="EMBL" id="PJQD01000023">
    <property type="protein sequence ID" value="POY74542.1"/>
    <property type="molecule type" value="Genomic_DNA"/>
</dbReference>
<feature type="transmembrane region" description="Helical" evidence="2">
    <location>
        <begin position="584"/>
        <end position="606"/>
    </location>
</feature>
<feature type="compositionally biased region" description="Polar residues" evidence="1">
    <location>
        <begin position="331"/>
        <end position="348"/>
    </location>
</feature>
<feature type="transmembrane region" description="Helical" evidence="2">
    <location>
        <begin position="433"/>
        <end position="456"/>
    </location>
</feature>
<dbReference type="PANTHER" id="PTHR31685:SF3">
    <property type="entry name" value="INTEGRAL MEMBRANE PROTEIN (AFU_ORTHOLOGUE AFUA_6G12730)"/>
    <property type="match status" value="1"/>
</dbReference>
<feature type="signal peptide" evidence="3">
    <location>
        <begin position="1"/>
        <end position="25"/>
    </location>
</feature>
<reference evidence="6 7" key="1">
    <citation type="journal article" date="2018" name="Front. Microbiol.">
        <title>Prospects for Fungal Bioremediation of Acidic Radioactive Waste Sites: Characterization and Genome Sequence of Rhodotorula taiwanensis MD1149.</title>
        <authorList>
            <person name="Tkavc R."/>
            <person name="Matrosova V.Y."/>
            <person name="Grichenko O.E."/>
            <person name="Gostincar C."/>
            <person name="Volpe R.P."/>
            <person name="Klimenkova P."/>
            <person name="Gaidamakova E.K."/>
            <person name="Zhou C.E."/>
            <person name="Stewart B.J."/>
            <person name="Lyman M.G."/>
            <person name="Malfatti S.A."/>
            <person name="Rubinfeld B."/>
            <person name="Courtot M."/>
            <person name="Singh J."/>
            <person name="Dalgard C.L."/>
            <person name="Hamilton T."/>
            <person name="Frey K.G."/>
            <person name="Gunde-Cimerman N."/>
            <person name="Dugan L."/>
            <person name="Daly M.J."/>
        </authorList>
    </citation>
    <scope>NUCLEOTIDE SEQUENCE [LARGE SCALE GENOMIC DNA]</scope>
    <source>
        <strain evidence="6 7">MD1149</strain>
    </source>
</reference>
<dbReference type="Proteomes" id="UP000237144">
    <property type="component" value="Unassembled WGS sequence"/>
</dbReference>
<feature type="transmembrane region" description="Helical" evidence="2">
    <location>
        <begin position="501"/>
        <end position="520"/>
    </location>
</feature>